<dbReference type="OrthoDB" id="8062037at2759"/>
<evidence type="ECO:0000256" key="4">
    <source>
        <dbReference type="ARBA" id="ARBA00022771"/>
    </source>
</evidence>
<keyword evidence="12" id="KW-1185">Reference proteome</keyword>
<keyword evidence="5" id="KW-0862">Zinc</keyword>
<evidence type="ECO:0000313" key="10">
    <source>
        <dbReference type="EMBL" id="PNT75843.1"/>
    </source>
</evidence>
<dbReference type="PROSITE" id="PS50089">
    <property type="entry name" value="ZF_RING_2"/>
    <property type="match status" value="1"/>
</dbReference>
<dbReference type="AlphaFoldDB" id="A0A2K2DNI9"/>
<dbReference type="PANTHER" id="PTHR14155:SF553">
    <property type="entry name" value="OS06G0535200 PROTEIN"/>
    <property type="match status" value="1"/>
</dbReference>
<evidence type="ECO:0000256" key="6">
    <source>
        <dbReference type="ARBA" id="ARBA00024209"/>
    </source>
</evidence>
<sequence>MAFQGRTFNPPPLTEERLFPPGVVVERTLQVWAMSRNRSPMALVRDFLHTGFLHREAVGPPMYRVEQLQEDDIDTAILVHLTNIHDAEYLLGRVYWCGCEFIAFTLYNVYTNTVNTFPHAGQMHGLPYVVPEGVPVEGPAEPGVAAVEEAGGYVDAASLRNSRRRGHGGVPGGAVARASTEAYLAGAAAYLGRDERYRLPFANLAGEPTEAYLAALLPGRARMRIWQGRRRIWERDERDRRRTHLSLFFVAPHPHMPETRLRAHLTALPAAHPSEPNGQRGLTISMCSSSVFLLALYPVLLLLVILSAFVKYVWIALALYCALMVLFSCTARFCALPEPAGSSAVDRGGLSEAGIAAIIPAFAYDAAAASSAAVGDGGQVQCAVCLETLRSGETVRRLPVCAHTFHVGCIGMWLHSHTTCPVCRRHLEPRKSGKMMVPPLPPV</sequence>
<feature type="transmembrane region" description="Helical" evidence="8">
    <location>
        <begin position="282"/>
        <end position="306"/>
    </location>
</feature>
<evidence type="ECO:0000313" key="12">
    <source>
        <dbReference type="Proteomes" id="UP000008810"/>
    </source>
</evidence>
<protein>
    <recommendedName>
        <fullName evidence="2">RING-type E3 ubiquitin transferase</fullName>
        <ecNumber evidence="2">2.3.2.27</ecNumber>
    </recommendedName>
</protein>
<organism evidence="10">
    <name type="scientific">Brachypodium distachyon</name>
    <name type="common">Purple false brome</name>
    <name type="synonym">Trachynia distachya</name>
    <dbReference type="NCBI Taxonomy" id="15368"/>
    <lineage>
        <taxon>Eukaryota</taxon>
        <taxon>Viridiplantae</taxon>
        <taxon>Streptophyta</taxon>
        <taxon>Embryophyta</taxon>
        <taxon>Tracheophyta</taxon>
        <taxon>Spermatophyta</taxon>
        <taxon>Magnoliopsida</taxon>
        <taxon>Liliopsida</taxon>
        <taxon>Poales</taxon>
        <taxon>Poaceae</taxon>
        <taxon>BOP clade</taxon>
        <taxon>Pooideae</taxon>
        <taxon>Stipodae</taxon>
        <taxon>Brachypodieae</taxon>
        <taxon>Brachypodium</taxon>
    </lineage>
</organism>
<keyword evidence="8" id="KW-0472">Membrane</keyword>
<dbReference type="GO" id="GO:0061630">
    <property type="term" value="F:ubiquitin protein ligase activity"/>
    <property type="evidence" value="ECO:0007669"/>
    <property type="project" value="UniProtKB-EC"/>
</dbReference>
<dbReference type="GO" id="GO:0008270">
    <property type="term" value="F:zinc ion binding"/>
    <property type="evidence" value="ECO:0007669"/>
    <property type="project" value="UniProtKB-KW"/>
</dbReference>
<evidence type="ECO:0000256" key="2">
    <source>
        <dbReference type="ARBA" id="ARBA00012483"/>
    </source>
</evidence>
<keyword evidence="3" id="KW-0479">Metal-binding</keyword>
<evidence type="ECO:0000256" key="7">
    <source>
        <dbReference type="PROSITE-ProRule" id="PRU00175"/>
    </source>
</evidence>
<proteinExistence type="inferred from homology"/>
<dbReference type="EC" id="2.3.2.27" evidence="2"/>
<evidence type="ECO:0000313" key="11">
    <source>
        <dbReference type="EnsemblPlants" id="PNT75843"/>
    </source>
</evidence>
<feature type="transmembrane region" description="Helical" evidence="8">
    <location>
        <begin position="312"/>
        <end position="335"/>
    </location>
</feature>
<dbReference type="Gene3D" id="3.30.40.10">
    <property type="entry name" value="Zinc/RING finger domain, C3HC4 (zinc finger)"/>
    <property type="match status" value="1"/>
</dbReference>
<keyword evidence="8" id="KW-0812">Transmembrane</keyword>
<keyword evidence="8" id="KW-1133">Transmembrane helix</keyword>
<evidence type="ECO:0000256" key="8">
    <source>
        <dbReference type="SAM" id="Phobius"/>
    </source>
</evidence>
<evidence type="ECO:0000256" key="3">
    <source>
        <dbReference type="ARBA" id="ARBA00022723"/>
    </source>
</evidence>
<keyword evidence="4 7" id="KW-0863">Zinc-finger</keyword>
<dbReference type="Gramene" id="PNT75843">
    <property type="protein sequence ID" value="PNT75843"/>
    <property type="gene ID" value="BRADI_1g39020v3"/>
</dbReference>
<comment type="catalytic activity">
    <reaction evidence="1">
        <text>S-ubiquitinyl-[E2 ubiquitin-conjugating enzyme]-L-cysteine + [acceptor protein]-L-lysine = [E2 ubiquitin-conjugating enzyme]-L-cysteine + N(6)-ubiquitinyl-[acceptor protein]-L-lysine.</text>
        <dbReference type="EC" id="2.3.2.27"/>
    </reaction>
</comment>
<reference evidence="11" key="3">
    <citation type="submission" date="2018-08" db="UniProtKB">
        <authorList>
            <consortium name="EnsemblPlants"/>
        </authorList>
    </citation>
    <scope>IDENTIFICATION</scope>
    <source>
        <strain evidence="11">cv. Bd21</strain>
    </source>
</reference>
<name>A0A2K2DNI9_BRADI</name>
<reference evidence="10" key="2">
    <citation type="submission" date="2017-06" db="EMBL/GenBank/DDBJ databases">
        <title>WGS assembly of Brachypodium distachyon.</title>
        <authorList>
            <consortium name="The International Brachypodium Initiative"/>
            <person name="Lucas S."/>
            <person name="Harmon-Smith M."/>
            <person name="Lail K."/>
            <person name="Tice H."/>
            <person name="Grimwood J."/>
            <person name="Bruce D."/>
            <person name="Barry K."/>
            <person name="Shu S."/>
            <person name="Lindquist E."/>
            <person name="Wang M."/>
            <person name="Pitluck S."/>
            <person name="Vogel J.P."/>
            <person name="Garvin D.F."/>
            <person name="Mockler T.C."/>
            <person name="Schmutz J."/>
            <person name="Rokhsar D."/>
            <person name="Bevan M.W."/>
        </authorList>
    </citation>
    <scope>NUCLEOTIDE SEQUENCE</scope>
    <source>
        <strain evidence="10">Bd21</strain>
    </source>
</reference>
<dbReference type="SUPFAM" id="SSF57850">
    <property type="entry name" value="RING/U-box"/>
    <property type="match status" value="1"/>
</dbReference>
<dbReference type="EnsemblPlants" id="PNT75843">
    <property type="protein sequence ID" value="PNT75843"/>
    <property type="gene ID" value="BRADI_1g39020v3"/>
</dbReference>
<dbReference type="InParanoid" id="A0A2K2DNI9"/>
<dbReference type="EMBL" id="CM000880">
    <property type="protein sequence ID" value="PNT75843.1"/>
    <property type="molecule type" value="Genomic_DNA"/>
</dbReference>
<accession>A0A2K2DNI9</accession>
<dbReference type="Proteomes" id="UP000008810">
    <property type="component" value="Chromosome 1"/>
</dbReference>
<evidence type="ECO:0000256" key="5">
    <source>
        <dbReference type="ARBA" id="ARBA00022833"/>
    </source>
</evidence>
<comment type="similarity">
    <text evidence="6">Belongs to the RING-type zinc finger family. ATL subfamily.</text>
</comment>
<dbReference type="PANTHER" id="PTHR14155">
    <property type="entry name" value="RING FINGER DOMAIN-CONTAINING"/>
    <property type="match status" value="1"/>
</dbReference>
<dbReference type="SMART" id="SM00184">
    <property type="entry name" value="RING"/>
    <property type="match status" value="1"/>
</dbReference>
<reference evidence="10 11" key="1">
    <citation type="journal article" date="2010" name="Nature">
        <title>Genome sequencing and analysis of the model grass Brachypodium distachyon.</title>
        <authorList>
            <consortium name="International Brachypodium Initiative"/>
        </authorList>
    </citation>
    <scope>NUCLEOTIDE SEQUENCE [LARGE SCALE GENOMIC DNA]</scope>
    <source>
        <strain evidence="10 11">Bd21</strain>
    </source>
</reference>
<dbReference type="InterPro" id="IPR001841">
    <property type="entry name" value="Znf_RING"/>
</dbReference>
<evidence type="ECO:0000256" key="1">
    <source>
        <dbReference type="ARBA" id="ARBA00000900"/>
    </source>
</evidence>
<gene>
    <name evidence="10" type="ORF">BRADI_1g39020v3</name>
</gene>
<feature type="domain" description="RING-type" evidence="9">
    <location>
        <begin position="382"/>
        <end position="424"/>
    </location>
</feature>
<dbReference type="InterPro" id="IPR013083">
    <property type="entry name" value="Znf_RING/FYVE/PHD"/>
</dbReference>
<dbReference type="CDD" id="cd16461">
    <property type="entry name" value="RING-H2_EL5-like"/>
    <property type="match status" value="1"/>
</dbReference>
<dbReference type="InterPro" id="IPR053238">
    <property type="entry name" value="RING-H2_zinc_finger"/>
</dbReference>
<dbReference type="Pfam" id="PF13639">
    <property type="entry name" value="zf-RING_2"/>
    <property type="match status" value="1"/>
</dbReference>
<evidence type="ECO:0000259" key="9">
    <source>
        <dbReference type="PROSITE" id="PS50089"/>
    </source>
</evidence>